<dbReference type="OrthoDB" id="2012664at2759"/>
<name>A0A9P0ZWW6_CUSEU</name>
<proteinExistence type="predicted"/>
<dbReference type="Pfam" id="PF02892">
    <property type="entry name" value="zf-BED"/>
    <property type="match status" value="1"/>
</dbReference>
<keyword evidence="3" id="KW-0862">Zinc</keyword>
<gene>
    <name evidence="6" type="ORF">CEURO_LOCUS20030</name>
</gene>
<dbReference type="EMBL" id="CAMAPE010000061">
    <property type="protein sequence ID" value="CAH9113505.1"/>
    <property type="molecule type" value="Genomic_DNA"/>
</dbReference>
<reference evidence="6" key="1">
    <citation type="submission" date="2022-07" db="EMBL/GenBank/DDBJ databases">
        <authorList>
            <person name="Macas J."/>
            <person name="Novak P."/>
            <person name="Neumann P."/>
        </authorList>
    </citation>
    <scope>NUCLEOTIDE SEQUENCE</scope>
</reference>
<feature type="compositionally biased region" description="Basic and acidic residues" evidence="4">
    <location>
        <begin position="12"/>
        <end position="23"/>
    </location>
</feature>
<feature type="region of interest" description="Disordered" evidence="4">
    <location>
        <begin position="1"/>
        <end position="24"/>
    </location>
</feature>
<evidence type="ECO:0000256" key="1">
    <source>
        <dbReference type="ARBA" id="ARBA00022723"/>
    </source>
</evidence>
<dbReference type="PANTHER" id="PTHR46951">
    <property type="entry name" value="BED-TYPE DOMAIN-CONTAINING PROTEIN"/>
    <property type="match status" value="1"/>
</dbReference>
<evidence type="ECO:0000256" key="3">
    <source>
        <dbReference type="ARBA" id="ARBA00022833"/>
    </source>
</evidence>
<keyword evidence="7" id="KW-1185">Reference proteome</keyword>
<keyword evidence="1" id="KW-0479">Metal-binding</keyword>
<protein>
    <recommendedName>
        <fullName evidence="5">BED-type domain-containing protein</fullName>
    </recommendedName>
</protein>
<dbReference type="PANTHER" id="PTHR46951:SF2">
    <property type="entry name" value="BED-TYPE DOMAIN-CONTAINING PROTEIN"/>
    <property type="match status" value="1"/>
</dbReference>
<comment type="caution">
    <text evidence="6">The sequence shown here is derived from an EMBL/GenBank/DDBJ whole genome shotgun (WGS) entry which is preliminary data.</text>
</comment>
<evidence type="ECO:0000259" key="5">
    <source>
        <dbReference type="Pfam" id="PF02892"/>
    </source>
</evidence>
<dbReference type="GO" id="GO:0003677">
    <property type="term" value="F:DNA binding"/>
    <property type="evidence" value="ECO:0007669"/>
    <property type="project" value="InterPro"/>
</dbReference>
<organism evidence="6 7">
    <name type="scientific">Cuscuta europaea</name>
    <name type="common">European dodder</name>
    <dbReference type="NCBI Taxonomy" id="41803"/>
    <lineage>
        <taxon>Eukaryota</taxon>
        <taxon>Viridiplantae</taxon>
        <taxon>Streptophyta</taxon>
        <taxon>Embryophyta</taxon>
        <taxon>Tracheophyta</taxon>
        <taxon>Spermatophyta</taxon>
        <taxon>Magnoliopsida</taxon>
        <taxon>eudicotyledons</taxon>
        <taxon>Gunneridae</taxon>
        <taxon>Pentapetalae</taxon>
        <taxon>asterids</taxon>
        <taxon>lamiids</taxon>
        <taxon>Solanales</taxon>
        <taxon>Convolvulaceae</taxon>
        <taxon>Cuscuteae</taxon>
        <taxon>Cuscuta</taxon>
        <taxon>Cuscuta subgen. Cuscuta</taxon>
    </lineage>
</organism>
<evidence type="ECO:0000313" key="7">
    <source>
        <dbReference type="Proteomes" id="UP001152484"/>
    </source>
</evidence>
<sequence length="274" mass="31183">MADNEGDTVYDPAKDPLRREKSNDPGWNHGFWPDLNNKDIVQCRHCNKQMSSGIKRLKQHLAGGYGDVAKCPHTTTELMTEMRAYLMRKSRSKPIQIEDDGDEDDVEVPFPQIDTSTSQPSSGTATKRKNAASQFFNVPPKMPKQNKSIASIIRKTPEEIVDERHTKGPTQTTLEQCTKSKEDKERVFMHISDFFMKTAFSIMQQTPEVMRSWWSRLGSLDQDLNLLAIMSCVFHFLKKQRTIQRSSEKNMNLLGRNTGAHSCLMDGLTEGINT</sequence>
<feature type="compositionally biased region" description="Acidic residues" evidence="4">
    <location>
        <begin position="97"/>
        <end position="107"/>
    </location>
</feature>
<accession>A0A9P0ZWW6</accession>
<feature type="domain" description="BED-type" evidence="5">
    <location>
        <begin position="37"/>
        <end position="68"/>
    </location>
</feature>
<evidence type="ECO:0000313" key="6">
    <source>
        <dbReference type="EMBL" id="CAH9113505.1"/>
    </source>
</evidence>
<feature type="compositionally biased region" description="Polar residues" evidence="4">
    <location>
        <begin position="113"/>
        <end position="136"/>
    </location>
</feature>
<dbReference type="Proteomes" id="UP001152484">
    <property type="component" value="Unassembled WGS sequence"/>
</dbReference>
<dbReference type="InterPro" id="IPR003656">
    <property type="entry name" value="Znf_BED"/>
</dbReference>
<dbReference type="AlphaFoldDB" id="A0A9P0ZWW6"/>
<evidence type="ECO:0000256" key="4">
    <source>
        <dbReference type="SAM" id="MobiDB-lite"/>
    </source>
</evidence>
<evidence type="ECO:0000256" key="2">
    <source>
        <dbReference type="ARBA" id="ARBA00022771"/>
    </source>
</evidence>
<feature type="region of interest" description="Disordered" evidence="4">
    <location>
        <begin position="95"/>
        <end position="147"/>
    </location>
</feature>
<keyword evidence="2" id="KW-0863">Zinc-finger</keyword>
<dbReference type="GO" id="GO:0008270">
    <property type="term" value="F:zinc ion binding"/>
    <property type="evidence" value="ECO:0007669"/>
    <property type="project" value="UniProtKB-KW"/>
</dbReference>